<feature type="transmembrane region" description="Helical" evidence="1">
    <location>
        <begin position="75"/>
        <end position="95"/>
    </location>
</feature>
<feature type="transmembrane region" description="Helical" evidence="1">
    <location>
        <begin position="39"/>
        <end position="63"/>
    </location>
</feature>
<evidence type="ECO:0000256" key="1">
    <source>
        <dbReference type="SAM" id="Phobius"/>
    </source>
</evidence>
<reference evidence="2 3" key="1">
    <citation type="submission" date="2024-04" db="EMBL/GenBank/DDBJ databases">
        <title>Okeanomitos corallinicola gen. &amp; sp. nov. (Nostocales, Cyanobacteria), a new toxic marine heterocyst-forming cyanobacterium from a coral reef.</title>
        <authorList>
            <person name="Li H."/>
            <person name="Li R."/>
            <person name="Kang J."/>
            <person name="Hii K.S."/>
            <person name="Mohamed H.F."/>
            <person name="Xu X."/>
            <person name="Luo Z."/>
        </authorList>
    </citation>
    <scope>NUCLEOTIDE SEQUENCE [LARGE SCALE GENOMIC DNA]</scope>
    <source>
        <strain evidence="2 3">TIOX110</strain>
    </source>
</reference>
<gene>
    <name evidence="2" type="ORF">WJM97_18310</name>
</gene>
<dbReference type="RefSeq" id="WP_353930228.1">
    <property type="nucleotide sequence ID" value="NZ_CP150886.1"/>
</dbReference>
<proteinExistence type="predicted"/>
<keyword evidence="1" id="KW-0472">Membrane</keyword>
<sequence length="319" mass="36930">MINQQNYVQQHFSVLMSLLRDRQGFLEEIRQEVRLQSKISSLFVTSSIFFAIYGGIIGASHSWMQSLSSIIKLPIFYLLTLIICFPTLFFFNILFGSRSTAKQHFVILLTAVSVISVLLFSLAPVTLLFMITAPNSYQFFKLLNVVIFGITGVFGVKFLYEGMQLLSEDYKDRGMQLLPKNEEYDTDNEYENQEIQLLSEDYKNREMQLLPKNEEYDTDNEYGNQEIQLVYENELKLIPENKPHQPKKLTTKNDEVGKKTRTTILRSWLFLYGFVGVQLGWFLRPFFGSPGTDFQLFRTIQGNFYLDVINAISQILGGK</sequence>
<evidence type="ECO:0000313" key="3">
    <source>
        <dbReference type="Proteomes" id="UP001483337"/>
    </source>
</evidence>
<dbReference type="Proteomes" id="UP001483337">
    <property type="component" value="Chromosome"/>
</dbReference>
<name>A0ABZ2UPV0_9CYAN</name>
<keyword evidence="1" id="KW-1133">Transmembrane helix</keyword>
<accession>A0ABZ2UPV0</accession>
<feature type="transmembrane region" description="Helical" evidence="1">
    <location>
        <begin position="107"/>
        <end position="133"/>
    </location>
</feature>
<keyword evidence="3" id="KW-1185">Reference proteome</keyword>
<feature type="transmembrane region" description="Helical" evidence="1">
    <location>
        <begin position="139"/>
        <end position="160"/>
    </location>
</feature>
<dbReference type="EMBL" id="CP150886">
    <property type="protein sequence ID" value="WZB87314.1"/>
    <property type="molecule type" value="Genomic_DNA"/>
</dbReference>
<keyword evidence="1" id="KW-0812">Transmembrane</keyword>
<organism evidence="2 3">
    <name type="scientific">Okeanomitos corallinicola TIOX110</name>
    <dbReference type="NCBI Taxonomy" id="3133117"/>
    <lineage>
        <taxon>Bacteria</taxon>
        <taxon>Bacillati</taxon>
        <taxon>Cyanobacteriota</taxon>
        <taxon>Cyanophyceae</taxon>
        <taxon>Nostocales</taxon>
        <taxon>Aphanizomenonaceae</taxon>
        <taxon>Okeanomitos</taxon>
    </lineage>
</organism>
<feature type="transmembrane region" description="Helical" evidence="1">
    <location>
        <begin position="268"/>
        <end position="287"/>
    </location>
</feature>
<evidence type="ECO:0008006" key="4">
    <source>
        <dbReference type="Google" id="ProtNLM"/>
    </source>
</evidence>
<evidence type="ECO:0000313" key="2">
    <source>
        <dbReference type="EMBL" id="WZB87314.1"/>
    </source>
</evidence>
<protein>
    <recommendedName>
        <fullName evidence="4">Actin-binding WH2 domain-containing protein</fullName>
    </recommendedName>
</protein>